<feature type="compositionally biased region" description="Polar residues" evidence="1">
    <location>
        <begin position="63"/>
        <end position="72"/>
    </location>
</feature>
<dbReference type="Proteomes" id="UP000826195">
    <property type="component" value="Unassembled WGS sequence"/>
</dbReference>
<feature type="region of interest" description="Disordered" evidence="1">
    <location>
        <begin position="54"/>
        <end position="92"/>
    </location>
</feature>
<organism evidence="2 3">
    <name type="scientific">Cotesia glomerata</name>
    <name type="common">Lepidopteran parasitic wasp</name>
    <name type="synonym">Apanteles glomeratus</name>
    <dbReference type="NCBI Taxonomy" id="32391"/>
    <lineage>
        <taxon>Eukaryota</taxon>
        <taxon>Metazoa</taxon>
        <taxon>Ecdysozoa</taxon>
        <taxon>Arthropoda</taxon>
        <taxon>Hexapoda</taxon>
        <taxon>Insecta</taxon>
        <taxon>Pterygota</taxon>
        <taxon>Neoptera</taxon>
        <taxon>Endopterygota</taxon>
        <taxon>Hymenoptera</taxon>
        <taxon>Apocrita</taxon>
        <taxon>Ichneumonoidea</taxon>
        <taxon>Braconidae</taxon>
        <taxon>Microgastrinae</taxon>
        <taxon>Cotesia</taxon>
    </lineage>
</organism>
<dbReference type="AlphaFoldDB" id="A0AAV7I5I2"/>
<protein>
    <submittedName>
        <fullName evidence="2">Uncharacterized protein</fullName>
    </submittedName>
</protein>
<sequence>MDKGENRRGIKRMVVVSARMEIKGPGIVMLASTKTHILDRYRISNNRYVEKCKPSSHLRESNSEGNARNQHCTPKLIPELQRTTRGGRHPFSQGLAIRSRSSACDSGPQARVLCSEQNGMEYNRI</sequence>
<evidence type="ECO:0000256" key="1">
    <source>
        <dbReference type="SAM" id="MobiDB-lite"/>
    </source>
</evidence>
<reference evidence="2 3" key="1">
    <citation type="journal article" date="2021" name="J. Hered.">
        <title>A chromosome-level genome assembly of the parasitoid wasp, Cotesia glomerata (Hymenoptera: Braconidae).</title>
        <authorList>
            <person name="Pinto B.J."/>
            <person name="Weis J.J."/>
            <person name="Gamble T."/>
            <person name="Ode P.J."/>
            <person name="Paul R."/>
            <person name="Zaspel J.M."/>
        </authorList>
    </citation>
    <scope>NUCLEOTIDE SEQUENCE [LARGE SCALE GENOMIC DNA]</scope>
    <source>
        <strain evidence="2">CgM1</strain>
    </source>
</reference>
<accession>A0AAV7I5I2</accession>
<comment type="caution">
    <text evidence="2">The sequence shown here is derived from an EMBL/GenBank/DDBJ whole genome shotgun (WGS) entry which is preliminary data.</text>
</comment>
<keyword evidence="3" id="KW-1185">Reference proteome</keyword>
<dbReference type="EMBL" id="JAHXZJ010002237">
    <property type="protein sequence ID" value="KAH0546067.1"/>
    <property type="molecule type" value="Genomic_DNA"/>
</dbReference>
<gene>
    <name evidence="2" type="ORF">KQX54_006246</name>
</gene>
<proteinExistence type="predicted"/>
<evidence type="ECO:0000313" key="2">
    <source>
        <dbReference type="EMBL" id="KAH0546067.1"/>
    </source>
</evidence>
<evidence type="ECO:0000313" key="3">
    <source>
        <dbReference type="Proteomes" id="UP000826195"/>
    </source>
</evidence>
<name>A0AAV7I5I2_COTGL</name>